<dbReference type="SUPFAM" id="SSF140607">
    <property type="entry name" value="EF2947-like"/>
    <property type="match status" value="1"/>
</dbReference>
<reference evidence="1 2" key="1">
    <citation type="submission" date="2023-03" db="EMBL/GenBank/DDBJ databases">
        <authorList>
            <person name="Shen W."/>
            <person name="Cai J."/>
        </authorList>
    </citation>
    <scope>NUCLEOTIDE SEQUENCE [LARGE SCALE GENOMIC DNA]</scope>
    <source>
        <strain evidence="1 2">B101</strain>
    </source>
</reference>
<evidence type="ECO:0000313" key="1">
    <source>
        <dbReference type="EMBL" id="MDT2828980.1"/>
    </source>
</evidence>
<evidence type="ECO:0000313" key="2">
    <source>
        <dbReference type="Proteomes" id="UP001265301"/>
    </source>
</evidence>
<sequence length="139" mass="16298">MLNMIEINKKIHFEYTKEIGQVLMNALSFSVALQTKDYSTFSPEVLEQMKKDPEWLHDITNWLQVTIVNSLMQSDNYDSIDEVVSEFNCLLNLYDVARQREFTPSEDDLFLNIHDKFLALLLTDGELITNLLEPMMSEW</sequence>
<dbReference type="EMBL" id="JARQBN010000024">
    <property type="protein sequence ID" value="MDT2828980.1"/>
    <property type="molecule type" value="Genomic_DNA"/>
</dbReference>
<dbReference type="RefSeq" id="WP_311819569.1">
    <property type="nucleotide sequence ID" value="NZ_JARQBN010000024.1"/>
</dbReference>
<protein>
    <submittedName>
        <fullName evidence="1">DUF3206 domain-containing protein</fullName>
    </submittedName>
</protein>
<dbReference type="Pfam" id="PF11472">
    <property type="entry name" value="DUF3206"/>
    <property type="match status" value="1"/>
</dbReference>
<dbReference type="Proteomes" id="UP001265301">
    <property type="component" value="Unassembled WGS sequence"/>
</dbReference>
<organism evidence="1 2">
    <name type="scientific">Enterococcus viikkiensis</name>
    <dbReference type="NCBI Taxonomy" id="930854"/>
    <lineage>
        <taxon>Bacteria</taxon>
        <taxon>Bacillati</taxon>
        <taxon>Bacillota</taxon>
        <taxon>Bacilli</taxon>
        <taxon>Lactobacillales</taxon>
        <taxon>Enterococcaceae</taxon>
        <taxon>Enterococcus</taxon>
    </lineage>
</organism>
<dbReference type="Gene3D" id="1.20.120.590">
    <property type="entry name" value="EF2947-like"/>
    <property type="match status" value="1"/>
</dbReference>
<dbReference type="InterPro" id="IPR021571">
    <property type="entry name" value="DUF3206"/>
</dbReference>
<dbReference type="InterPro" id="IPR036798">
    <property type="entry name" value="EF2947-like_sf"/>
</dbReference>
<comment type="caution">
    <text evidence="1">The sequence shown here is derived from an EMBL/GenBank/DDBJ whole genome shotgun (WGS) entry which is preliminary data.</text>
</comment>
<accession>A0ABU3FSL7</accession>
<proteinExistence type="predicted"/>
<keyword evidence="2" id="KW-1185">Reference proteome</keyword>
<gene>
    <name evidence="1" type="ORF">P7H59_11065</name>
</gene>
<name>A0ABU3FSL7_9ENTE</name>